<keyword evidence="4" id="KW-0067">ATP-binding</keyword>
<feature type="domain" description="ABC transporter" evidence="5">
    <location>
        <begin position="21"/>
        <end position="255"/>
    </location>
</feature>
<dbReference type="InterPro" id="IPR003439">
    <property type="entry name" value="ABC_transporter-like_ATP-bd"/>
</dbReference>
<accession>L9ZFS0</accession>
<evidence type="ECO:0000259" key="5">
    <source>
        <dbReference type="PROSITE" id="PS50893"/>
    </source>
</evidence>
<dbReference type="InterPro" id="IPR003593">
    <property type="entry name" value="AAA+_ATPase"/>
</dbReference>
<keyword evidence="2" id="KW-0813">Transport</keyword>
<dbReference type="EMBL" id="AOIL01000068">
    <property type="protein sequence ID" value="ELY85310.1"/>
    <property type="molecule type" value="Genomic_DNA"/>
</dbReference>
<dbReference type="AlphaFoldDB" id="L9ZFS0"/>
<dbReference type="Gene3D" id="3.40.50.300">
    <property type="entry name" value="P-loop containing nucleotide triphosphate hydrolases"/>
    <property type="match status" value="1"/>
</dbReference>
<proteinExistence type="inferred from homology"/>
<evidence type="ECO:0000313" key="7">
    <source>
        <dbReference type="Proteomes" id="UP000011648"/>
    </source>
</evidence>
<gene>
    <name evidence="6" type="ORF">C484_20757</name>
</gene>
<protein>
    <submittedName>
        <fullName evidence="6">ABC transporter</fullName>
    </submittedName>
</protein>
<dbReference type="GO" id="GO:0005524">
    <property type="term" value="F:ATP binding"/>
    <property type="evidence" value="ECO:0007669"/>
    <property type="project" value="UniProtKB-KW"/>
</dbReference>
<dbReference type="SMART" id="SM00382">
    <property type="entry name" value="AAA"/>
    <property type="match status" value="1"/>
</dbReference>
<evidence type="ECO:0000313" key="6">
    <source>
        <dbReference type="EMBL" id="ELY85310.1"/>
    </source>
</evidence>
<keyword evidence="7" id="KW-1185">Reference proteome</keyword>
<sequence length="340" mass="37010">MLGQRSDGTEAVASDRSEPILTVDSLRKTYETDAGTTTAVDDISFTVETGSVVGLLGPNGAGKTTTIKLLLGLIRPTSGTARINGVSATESPTGASQSVAAMLEGARNIYWRLTVRENIRFFARIGGQPADPNRIDRLLEQVGLADRADDPVNELSRGQKQKASLACTLVRETPIVVLDEPTLGLDVESSFELRRELRRLATQEGRTVLVSSHDMQVIEALCDRVIILNEGTVLADESVDTLLDLFQTRVVRVTVDGQLSNGVRTELEERFGATAWTTRGDGETVTHQFDATHVQGNEFYELMAVLRTSGTTFVSVESLEPDLESVFLRIIETERVASDD</sequence>
<comment type="similarity">
    <text evidence="1">Belongs to the ABC transporter superfamily.</text>
</comment>
<comment type="caution">
    <text evidence="6">The sequence shown here is derived from an EMBL/GenBank/DDBJ whole genome shotgun (WGS) entry which is preliminary data.</text>
</comment>
<evidence type="ECO:0000256" key="4">
    <source>
        <dbReference type="ARBA" id="ARBA00022840"/>
    </source>
</evidence>
<dbReference type="PROSITE" id="PS50893">
    <property type="entry name" value="ABC_TRANSPORTER_2"/>
    <property type="match status" value="1"/>
</dbReference>
<evidence type="ECO:0000256" key="3">
    <source>
        <dbReference type="ARBA" id="ARBA00022741"/>
    </source>
</evidence>
<dbReference type="InterPro" id="IPR027417">
    <property type="entry name" value="P-loop_NTPase"/>
</dbReference>
<evidence type="ECO:0000256" key="2">
    <source>
        <dbReference type="ARBA" id="ARBA00022448"/>
    </source>
</evidence>
<dbReference type="Proteomes" id="UP000011648">
    <property type="component" value="Unassembled WGS sequence"/>
</dbReference>
<dbReference type="PATRIC" id="fig|1230458.4.peg.4181"/>
<dbReference type="PANTHER" id="PTHR42711:SF5">
    <property type="entry name" value="ABC TRANSPORTER ATP-BINDING PROTEIN NATA"/>
    <property type="match status" value="1"/>
</dbReference>
<dbReference type="InterPro" id="IPR050763">
    <property type="entry name" value="ABC_transporter_ATP-binding"/>
</dbReference>
<organism evidence="6 7">
    <name type="scientific">Natrialba taiwanensis DSM 12281</name>
    <dbReference type="NCBI Taxonomy" id="1230458"/>
    <lineage>
        <taxon>Archaea</taxon>
        <taxon>Methanobacteriati</taxon>
        <taxon>Methanobacteriota</taxon>
        <taxon>Stenosarchaea group</taxon>
        <taxon>Halobacteria</taxon>
        <taxon>Halobacteriales</taxon>
        <taxon>Natrialbaceae</taxon>
        <taxon>Natrialba</taxon>
    </lineage>
</organism>
<dbReference type="STRING" id="1230458.C484_20757"/>
<dbReference type="Pfam" id="PF00005">
    <property type="entry name" value="ABC_tran"/>
    <property type="match status" value="1"/>
</dbReference>
<dbReference type="CDD" id="cd03230">
    <property type="entry name" value="ABC_DR_subfamily_A"/>
    <property type="match status" value="1"/>
</dbReference>
<keyword evidence="3" id="KW-0547">Nucleotide-binding</keyword>
<evidence type="ECO:0000256" key="1">
    <source>
        <dbReference type="ARBA" id="ARBA00005417"/>
    </source>
</evidence>
<name>L9ZFS0_9EURY</name>
<dbReference type="PANTHER" id="PTHR42711">
    <property type="entry name" value="ABC TRANSPORTER ATP-BINDING PROTEIN"/>
    <property type="match status" value="1"/>
</dbReference>
<reference evidence="6 7" key="1">
    <citation type="journal article" date="2014" name="PLoS Genet.">
        <title>Phylogenetically driven sequencing of extremely halophilic archaea reveals strategies for static and dynamic osmo-response.</title>
        <authorList>
            <person name="Becker E.A."/>
            <person name="Seitzer P.M."/>
            <person name="Tritt A."/>
            <person name="Larsen D."/>
            <person name="Krusor M."/>
            <person name="Yao A.I."/>
            <person name="Wu D."/>
            <person name="Madern D."/>
            <person name="Eisen J.A."/>
            <person name="Darling A.E."/>
            <person name="Facciotti M.T."/>
        </authorList>
    </citation>
    <scope>NUCLEOTIDE SEQUENCE [LARGE SCALE GENOMIC DNA]</scope>
    <source>
        <strain evidence="6 7">DSM 12281</strain>
    </source>
</reference>
<dbReference type="GO" id="GO:0016887">
    <property type="term" value="F:ATP hydrolysis activity"/>
    <property type="evidence" value="ECO:0007669"/>
    <property type="project" value="InterPro"/>
</dbReference>
<dbReference type="SUPFAM" id="SSF52540">
    <property type="entry name" value="P-loop containing nucleoside triphosphate hydrolases"/>
    <property type="match status" value="1"/>
</dbReference>